<reference evidence="3" key="1">
    <citation type="journal article" date="2019" name="Int. J. Syst. Evol. Microbiol.">
        <title>The Global Catalogue of Microorganisms (GCM) 10K type strain sequencing project: providing services to taxonomists for standard genome sequencing and annotation.</title>
        <authorList>
            <consortium name="The Broad Institute Genomics Platform"/>
            <consortium name="The Broad Institute Genome Sequencing Center for Infectious Disease"/>
            <person name="Wu L."/>
            <person name="Ma J."/>
        </authorList>
    </citation>
    <scope>NUCLEOTIDE SEQUENCE [LARGE SCALE GENOMIC DNA]</scope>
    <source>
        <strain evidence="3">JCM 18274</strain>
    </source>
</reference>
<organism evidence="2 3">
    <name type="scientific">Flaviramulus aquimarinus</name>
    <dbReference type="NCBI Taxonomy" id="1170456"/>
    <lineage>
        <taxon>Bacteria</taxon>
        <taxon>Pseudomonadati</taxon>
        <taxon>Bacteroidota</taxon>
        <taxon>Flavobacteriia</taxon>
        <taxon>Flavobacteriales</taxon>
        <taxon>Flavobacteriaceae</taxon>
        <taxon>Flaviramulus</taxon>
    </lineage>
</organism>
<dbReference type="InterPro" id="IPR020845">
    <property type="entry name" value="AMP-binding_CS"/>
</dbReference>
<evidence type="ECO:0000313" key="3">
    <source>
        <dbReference type="Proteomes" id="UP001500433"/>
    </source>
</evidence>
<evidence type="ECO:0000259" key="1">
    <source>
        <dbReference type="Pfam" id="PF00501"/>
    </source>
</evidence>
<name>A0ABP9FF40_9FLAO</name>
<feature type="domain" description="AMP-dependent synthetase/ligase" evidence="1">
    <location>
        <begin position="16"/>
        <end position="358"/>
    </location>
</feature>
<dbReference type="Proteomes" id="UP001500433">
    <property type="component" value="Unassembled WGS sequence"/>
</dbReference>
<dbReference type="RefSeq" id="WP_345274487.1">
    <property type="nucleotide sequence ID" value="NZ_BAABJH010000006.1"/>
</dbReference>
<accession>A0ABP9FF40</accession>
<sequence>MNLINSLYNAFVQNKEKHVFCINDVFYTYENLLACIIKTRKIIADHIADNESFIGLVTNNDLETYATIFSIWMEGKAYIPVNPTAPISRNEAIFKAIDVHYVFDSSQKTDFTSFKVLNINHFENTTQSLSLFEPVKFDDKSIAYVLFTSGSTGNPKGVPISFKNLNALFNELDIDDEYKLKSSDRCLQMYDLTFDASLTALLPTLLVGACAYTVPSNVIKYLYVFKLLVKHKLTVLKMVPSIIYYLRPYFPEINATSVRYCVFGGEKLYKDIVDEWVKCIPNSKVLNHYGPTEFTVCSGYYNYKIADSNKSHNGVLSIGKPFKNVDYLILDGNNNVLPDDNVEGELCLAGNQLTQGYWKNDKLNASSFFINKTDLDVAKRFYKTGDLCYRDEDGFYMYVGRKDFQVKIGGYRVELGEIEYHARNHASTNALNLVVIDVKNSSNNDELVLVIESSKFDTTDLLVYMNEKLAEYMVPNKVFFLDKFPYNSNGKLDRKKLKELIG</sequence>
<dbReference type="PROSITE" id="PS00455">
    <property type="entry name" value="AMP_BINDING"/>
    <property type="match status" value="1"/>
</dbReference>
<dbReference type="InterPro" id="IPR045851">
    <property type="entry name" value="AMP-bd_C_sf"/>
</dbReference>
<dbReference type="Gene3D" id="3.40.50.12780">
    <property type="entry name" value="N-terminal domain of ligase-like"/>
    <property type="match status" value="1"/>
</dbReference>
<dbReference type="SUPFAM" id="SSF56801">
    <property type="entry name" value="Acetyl-CoA synthetase-like"/>
    <property type="match status" value="1"/>
</dbReference>
<dbReference type="InterPro" id="IPR000873">
    <property type="entry name" value="AMP-dep_synth/lig_dom"/>
</dbReference>
<dbReference type="Gene3D" id="3.30.300.30">
    <property type="match status" value="1"/>
</dbReference>
<gene>
    <name evidence="2" type="ORF">GCM10023311_24960</name>
</gene>
<keyword evidence="3" id="KW-1185">Reference proteome</keyword>
<dbReference type="InterPro" id="IPR042099">
    <property type="entry name" value="ANL_N_sf"/>
</dbReference>
<comment type="caution">
    <text evidence="2">The sequence shown here is derived from an EMBL/GenBank/DDBJ whole genome shotgun (WGS) entry which is preliminary data.</text>
</comment>
<dbReference type="PANTHER" id="PTHR45527:SF1">
    <property type="entry name" value="FATTY ACID SYNTHASE"/>
    <property type="match status" value="1"/>
</dbReference>
<dbReference type="EMBL" id="BAABJH010000006">
    <property type="protein sequence ID" value="GAA4898829.1"/>
    <property type="molecule type" value="Genomic_DNA"/>
</dbReference>
<proteinExistence type="predicted"/>
<dbReference type="Pfam" id="PF00501">
    <property type="entry name" value="AMP-binding"/>
    <property type="match status" value="1"/>
</dbReference>
<protein>
    <submittedName>
        <fullName evidence="2">Amino acid adenylation domain-containing protein</fullName>
    </submittedName>
</protein>
<evidence type="ECO:0000313" key="2">
    <source>
        <dbReference type="EMBL" id="GAA4898829.1"/>
    </source>
</evidence>
<dbReference type="PANTHER" id="PTHR45527">
    <property type="entry name" value="NONRIBOSOMAL PEPTIDE SYNTHETASE"/>
    <property type="match status" value="1"/>
</dbReference>